<dbReference type="AlphaFoldDB" id="A0A4R6UCD0"/>
<dbReference type="InterPro" id="IPR050789">
    <property type="entry name" value="Diverse_Enzym_Activities"/>
</dbReference>
<reference evidence="2 3" key="1">
    <citation type="submission" date="2019-03" db="EMBL/GenBank/DDBJ databases">
        <title>Genomic Encyclopedia of Type Strains, Phase IV (KMG-IV): sequencing the most valuable type-strain genomes for metagenomic binning, comparative biology and taxonomic classification.</title>
        <authorList>
            <person name="Goeker M."/>
        </authorList>
    </citation>
    <scope>NUCLEOTIDE SEQUENCE [LARGE SCALE GENOMIC DNA]</scope>
    <source>
        <strain evidence="2 3">DSM 103792</strain>
    </source>
</reference>
<dbReference type="Pfam" id="PF00144">
    <property type="entry name" value="Beta-lactamase"/>
    <property type="match status" value="1"/>
</dbReference>
<dbReference type="Gene3D" id="3.40.710.10">
    <property type="entry name" value="DD-peptidase/beta-lactamase superfamily"/>
    <property type="match status" value="1"/>
</dbReference>
<dbReference type="SUPFAM" id="SSF56601">
    <property type="entry name" value="beta-lactamase/transpeptidase-like"/>
    <property type="match status" value="1"/>
</dbReference>
<evidence type="ECO:0000259" key="1">
    <source>
        <dbReference type="Pfam" id="PF00144"/>
    </source>
</evidence>
<feature type="domain" description="Beta-lactamase-related" evidence="1">
    <location>
        <begin position="74"/>
        <end position="355"/>
    </location>
</feature>
<keyword evidence="3" id="KW-1185">Reference proteome</keyword>
<gene>
    <name evidence="2" type="ORF">EV696_1354</name>
</gene>
<dbReference type="Proteomes" id="UP000295375">
    <property type="component" value="Unassembled WGS sequence"/>
</dbReference>
<comment type="caution">
    <text evidence="2">The sequence shown here is derived from an EMBL/GenBank/DDBJ whole genome shotgun (WGS) entry which is preliminary data.</text>
</comment>
<dbReference type="RefSeq" id="WP_157591273.1">
    <property type="nucleotide sequence ID" value="NZ_CP037953.1"/>
</dbReference>
<dbReference type="InterPro" id="IPR001466">
    <property type="entry name" value="Beta-lactam-related"/>
</dbReference>
<evidence type="ECO:0000313" key="3">
    <source>
        <dbReference type="Proteomes" id="UP000295375"/>
    </source>
</evidence>
<dbReference type="InterPro" id="IPR012338">
    <property type="entry name" value="Beta-lactam/transpept-like"/>
</dbReference>
<dbReference type="PANTHER" id="PTHR43283">
    <property type="entry name" value="BETA-LACTAMASE-RELATED"/>
    <property type="match status" value="1"/>
</dbReference>
<evidence type="ECO:0000313" key="2">
    <source>
        <dbReference type="EMBL" id="TDQ42415.1"/>
    </source>
</evidence>
<protein>
    <submittedName>
        <fullName evidence="2">CubicO group peptidase (Beta-lactamase class C family)</fullName>
    </submittedName>
</protein>
<name>A0A4R6UCD0_9GAMM</name>
<dbReference type="PANTHER" id="PTHR43283:SF7">
    <property type="entry name" value="BETA-LACTAMASE-RELATED DOMAIN-CONTAINING PROTEIN"/>
    <property type="match status" value="1"/>
</dbReference>
<sequence length="384" mass="43219">MFVLLVLLSASCGGGSNSSNPPPEPVQYVYQTPSAIGDGWQVGSLSEVGINQAMVETTINRILQNQIKYRYIDALLIARNGKLVFEKRFRTQFDFTDNWAGNRDVNLHVLNSVTKSYASTLVGIAIDKGYLPSVDLNVHDYYWDKQPIANWTAEKASITLDNWLTMQSGYLWDEWTIPYLDARNVHEQMINSPDPTKFLLDRPMVSVPGTTFAYSTGVSYMLGDIVRRASGQSIAAFMEQNLFQPLQIQTYDAWMTEGQIHMGAALYLSIRDMAKLGQLFLDDGVWNGQQIVSSAWVAKATEQRVTEPNFGYGYQWWMTTFTANGRAYQSYYADGFGGQHIFVLPELNAVIAFNGSAYTDEQREQRSVRQILEQDLIPAMLAAP</sequence>
<proteinExistence type="predicted"/>
<accession>A0A4R6UCD0</accession>
<organism evidence="2 3">
    <name type="scientific">Permianibacter aggregans</name>
    <dbReference type="NCBI Taxonomy" id="1510150"/>
    <lineage>
        <taxon>Bacteria</taxon>
        <taxon>Pseudomonadati</taxon>
        <taxon>Pseudomonadota</taxon>
        <taxon>Gammaproteobacteria</taxon>
        <taxon>Pseudomonadales</taxon>
        <taxon>Pseudomonadaceae</taxon>
        <taxon>Permianibacter</taxon>
    </lineage>
</organism>
<dbReference type="EMBL" id="SNYM01000035">
    <property type="protein sequence ID" value="TDQ42415.1"/>
    <property type="molecule type" value="Genomic_DNA"/>
</dbReference>